<dbReference type="EMBL" id="HBUF01429441">
    <property type="protein sequence ID" value="CAG6741763.1"/>
    <property type="molecule type" value="Transcribed_RNA"/>
</dbReference>
<protein>
    <submittedName>
        <fullName evidence="2">Uncharacterized protein</fullName>
    </submittedName>
</protein>
<dbReference type="EMBL" id="HBUF01599631">
    <property type="protein sequence ID" value="CAG6775731.1"/>
    <property type="molecule type" value="Transcribed_RNA"/>
</dbReference>
<dbReference type="EMBL" id="HBUF01093240">
    <property type="protein sequence ID" value="CAG6636214.1"/>
    <property type="molecule type" value="Transcribed_RNA"/>
</dbReference>
<organism evidence="2">
    <name type="scientific">Cacopsylla melanoneura</name>
    <dbReference type="NCBI Taxonomy" id="428564"/>
    <lineage>
        <taxon>Eukaryota</taxon>
        <taxon>Metazoa</taxon>
        <taxon>Ecdysozoa</taxon>
        <taxon>Arthropoda</taxon>
        <taxon>Hexapoda</taxon>
        <taxon>Insecta</taxon>
        <taxon>Pterygota</taxon>
        <taxon>Neoptera</taxon>
        <taxon>Paraneoptera</taxon>
        <taxon>Hemiptera</taxon>
        <taxon>Sternorrhyncha</taxon>
        <taxon>Psylloidea</taxon>
        <taxon>Psyllidae</taxon>
        <taxon>Psyllinae</taxon>
        <taxon>Cacopsylla</taxon>
    </lineage>
</organism>
<dbReference type="AlphaFoldDB" id="A0A8D8TA79"/>
<reference evidence="2" key="1">
    <citation type="submission" date="2021-05" db="EMBL/GenBank/DDBJ databases">
        <authorList>
            <person name="Alioto T."/>
            <person name="Alioto T."/>
            <person name="Gomez Garrido J."/>
        </authorList>
    </citation>
    <scope>NUCLEOTIDE SEQUENCE</scope>
</reference>
<keyword evidence="1" id="KW-0812">Transmembrane</keyword>
<keyword evidence="1" id="KW-0472">Membrane</keyword>
<name>A0A8D8TA79_9HEMI</name>
<sequence>MLKNFLCELRTPISRVIDSHLTSEPPGWTKMCGNNNCYYKYRNPYQITVFGMLLFFWGLFRASLGSFQTNHFNYPQCSFCSESLIFFFFRVEFELKVLLGL</sequence>
<proteinExistence type="predicted"/>
<dbReference type="EMBL" id="HBUF01262224">
    <property type="protein sequence ID" value="CAG6683221.1"/>
    <property type="molecule type" value="Transcribed_RNA"/>
</dbReference>
<evidence type="ECO:0000313" key="2">
    <source>
        <dbReference type="EMBL" id="CAG6683221.1"/>
    </source>
</evidence>
<evidence type="ECO:0000256" key="1">
    <source>
        <dbReference type="SAM" id="Phobius"/>
    </source>
</evidence>
<keyword evidence="1" id="KW-1133">Transmembrane helix</keyword>
<feature type="transmembrane region" description="Helical" evidence="1">
    <location>
        <begin position="45"/>
        <end position="64"/>
    </location>
</feature>
<accession>A0A8D8TA79</accession>